<accession>A0A2C6JDG8</accession>
<feature type="compositionally biased region" description="Polar residues" evidence="2">
    <location>
        <begin position="1265"/>
        <end position="1277"/>
    </location>
</feature>
<feature type="compositionally biased region" description="Basic and acidic residues" evidence="2">
    <location>
        <begin position="1316"/>
        <end position="1325"/>
    </location>
</feature>
<keyword evidence="1" id="KW-0677">Repeat</keyword>
<feature type="region of interest" description="Disordered" evidence="2">
    <location>
        <begin position="1265"/>
        <end position="1417"/>
    </location>
</feature>
<dbReference type="RefSeq" id="XP_067917832.1">
    <property type="nucleotide sequence ID" value="XM_068070193.1"/>
</dbReference>
<keyword evidence="4" id="KW-1185">Reference proteome</keyword>
<dbReference type="VEuPathDB" id="ToxoDB:CSUI_010087"/>
<dbReference type="Pfam" id="PF13812">
    <property type="entry name" value="PPR_3"/>
    <property type="match status" value="1"/>
</dbReference>
<feature type="compositionally biased region" description="Basic and acidic residues" evidence="2">
    <location>
        <begin position="1561"/>
        <end position="1573"/>
    </location>
</feature>
<proteinExistence type="predicted"/>
<feature type="region of interest" description="Disordered" evidence="2">
    <location>
        <begin position="1494"/>
        <end position="1544"/>
    </location>
</feature>
<feature type="compositionally biased region" description="Basic and acidic residues" evidence="2">
    <location>
        <begin position="793"/>
        <end position="806"/>
    </location>
</feature>
<dbReference type="InterPro" id="IPR002885">
    <property type="entry name" value="PPR_rpt"/>
</dbReference>
<evidence type="ECO:0000313" key="4">
    <source>
        <dbReference type="Proteomes" id="UP000221165"/>
    </source>
</evidence>
<feature type="region of interest" description="Disordered" evidence="2">
    <location>
        <begin position="1115"/>
        <end position="1147"/>
    </location>
</feature>
<organism evidence="3 4">
    <name type="scientific">Cystoisospora suis</name>
    <dbReference type="NCBI Taxonomy" id="483139"/>
    <lineage>
        <taxon>Eukaryota</taxon>
        <taxon>Sar</taxon>
        <taxon>Alveolata</taxon>
        <taxon>Apicomplexa</taxon>
        <taxon>Conoidasida</taxon>
        <taxon>Coccidia</taxon>
        <taxon>Eucoccidiorida</taxon>
        <taxon>Eimeriorina</taxon>
        <taxon>Sarcocystidae</taxon>
        <taxon>Cystoisospora</taxon>
    </lineage>
</organism>
<feature type="compositionally biased region" description="Basic and acidic residues" evidence="2">
    <location>
        <begin position="1130"/>
        <end position="1147"/>
    </location>
</feature>
<evidence type="ECO:0000256" key="1">
    <source>
        <dbReference type="ARBA" id="ARBA00022737"/>
    </source>
</evidence>
<dbReference type="Pfam" id="PF01535">
    <property type="entry name" value="PPR"/>
    <property type="match status" value="1"/>
</dbReference>
<evidence type="ECO:0000313" key="3">
    <source>
        <dbReference type="EMBL" id="PHJ16101.1"/>
    </source>
</evidence>
<feature type="region of interest" description="Disordered" evidence="2">
    <location>
        <begin position="1448"/>
        <end position="1473"/>
    </location>
</feature>
<comment type="caution">
    <text evidence="3">The sequence shown here is derived from an EMBL/GenBank/DDBJ whole genome shotgun (WGS) entry which is preliminary data.</text>
</comment>
<feature type="compositionally biased region" description="Basic and acidic residues" evidence="2">
    <location>
        <begin position="1500"/>
        <end position="1517"/>
    </location>
</feature>
<dbReference type="GeneID" id="94433404"/>
<dbReference type="EMBL" id="MIGC01006638">
    <property type="protein sequence ID" value="PHJ16101.1"/>
    <property type="molecule type" value="Genomic_DNA"/>
</dbReference>
<gene>
    <name evidence="3" type="ORF">CSUI_010087</name>
</gene>
<feature type="compositionally biased region" description="Basic and acidic residues" evidence="2">
    <location>
        <begin position="1448"/>
        <end position="1462"/>
    </location>
</feature>
<feature type="region of interest" description="Disordered" evidence="2">
    <location>
        <begin position="777"/>
        <end position="817"/>
    </location>
</feature>
<feature type="compositionally biased region" description="Basic and acidic residues" evidence="2">
    <location>
        <begin position="1349"/>
        <end position="1367"/>
    </location>
</feature>
<name>A0A2C6JDG8_9APIC</name>
<protein>
    <submittedName>
        <fullName evidence="3">Ppr repeat protein</fullName>
    </submittedName>
</protein>
<dbReference type="Proteomes" id="UP000221165">
    <property type="component" value="Unassembled WGS sequence"/>
</dbReference>
<dbReference type="InterPro" id="IPR011990">
    <property type="entry name" value="TPR-like_helical_dom_sf"/>
</dbReference>
<dbReference type="PANTHER" id="PTHR47936">
    <property type="entry name" value="PPR_LONG DOMAIN-CONTAINING PROTEIN"/>
    <property type="match status" value="1"/>
</dbReference>
<feature type="region of interest" description="Disordered" evidence="2">
    <location>
        <begin position="918"/>
        <end position="954"/>
    </location>
</feature>
<feature type="compositionally biased region" description="Polar residues" evidence="2">
    <location>
        <begin position="932"/>
        <end position="952"/>
    </location>
</feature>
<dbReference type="PANTHER" id="PTHR47936:SF1">
    <property type="entry name" value="PENTATRICOPEPTIDE REPEAT-CONTAINING PROTEIN GUN1, CHLOROPLASTIC"/>
    <property type="match status" value="1"/>
</dbReference>
<feature type="compositionally biased region" description="Polar residues" evidence="2">
    <location>
        <begin position="1306"/>
        <end position="1315"/>
    </location>
</feature>
<feature type="compositionally biased region" description="Basic and acidic residues" evidence="2">
    <location>
        <begin position="1283"/>
        <end position="1296"/>
    </location>
</feature>
<feature type="region of interest" description="Disordered" evidence="2">
    <location>
        <begin position="1555"/>
        <end position="1574"/>
    </location>
</feature>
<dbReference type="OrthoDB" id="333111at2759"/>
<sequence>MRFTGGFLRLPCSSPGHSVSQDMQRRPLVLLCPSLLAFLILINSHKHRQPVSIVEAGAASILHSVSRGGNACSAHQCPTPVPSLFSKAKMRESWHSVSSAPRLFCNLEACNHENHDGETSWGKKGKLQQGAPLRHRSRRCFGSYYRSAGVGWAEKAGEGARVNGIQKRGKQHFSGRQPRTRTLSPCSLRDTSLLPSAYCARDSPFRSEPGEPPVPLSYVRISMGRVSSNDTSCFLPFSQLPHTSLRCPPSRYLDSTRSPDATPILRRQQQSFLPKHARCAAFHEPRLANSLSIFPAFHLASQQSQPSPTLTRLPGSSVSPCFLSIHDFRQHCEGSRSRLQLNGRRFAALSSYKTALLAHGRELEDTSDVEKKLTPLQIDYRKAFDLLEQADPTGVQAITAAYNAALHACERQQDRAGALGIYASMRENGIRVDAVTLHSLFALLEKFGDDTAILQILEELEAGESAGVLITPTLLALAISACCRGCNAPAAVRLMEQLKTLLRQNTDQFLANFRSAIPPDTADIAAAVAYPPATVYAQLVVVLTHAARYDEALRYYEEMKALQRRVLLRQRGLQRQMESRAEQLEREARRQGMGDSERQQMLHNLNTHMVEQQQTLLEDYQPSTIAINAALEACLCTGRLRQGLLIYQEDVRFAEQQMRLAGETLNQTEPPVSKAEPNLRTFELLLRLCGQQHQVPALEQIWRAFEQRRRNSVDTASHHTFSLPHAASCYSACITGFAQAGRWERALELLLNLHQETGKLQERHREQVSRMLAETNVRQTPVAEHQSSAFQQKKTETGEPRKRGPVEPDAGGYCDDRNANTKLEKVEERDVNLTEVGLVGPGESGVSVEPYLSVLLACKDAGEWRAALGVLRLLQQRHQQRLLLYNVEKAEESRLRGSRDKFEQKLLVLRKELAERQKKLRPEPTAGVHATPSDSRSKGTSPAGQRNLSVDTSEPPGVALLQCLDPPAVGRTPLPPEFPFAAFAAVAGACANARAWRQVLAVCAEFASPKWQSAVKSSDIASQGKVEEGKVFATAAAALHESEEDTGTQAPLEVQKEIQAYKLIALLRLGMEEAARQQCRVIRRLLLIQRQKDERREREYQRHLERIGSWEHDNRRKVEEPGGDWSRVPEGSEGKVWHGEGGDDDSKSGIAGVALRLAEQMLRPEELPPRSPSDVGRGLGLEEEVVSTRRCRDATPGMGYKQRPGYRPTCESVSPPPPASEYPPNVRAMSSMAPRHPGEAFASPTDGVGFQKAARCDHFSLAPSTVSDRLSASSSDPEQPDAPPRETVVEEKKDRNNTPVKCDTAVSRQECTRQFTEGEIHEHPRAGPVSGRDSFSSRGGTPMSLPRYQRTDENDSERLQLTKRHTEQFPSQSSHDPRGAEGVPEEQMAETTQVGMKEESSFTSVDSRRSRTALHTSRGMTELLARLEPAREQEARLLAEKLDITRRATEDSRVSREGKETPGRGYEAAENGVHFNNSEIRQYGRKHWDEVKLGVQAGEANEKGDGKTGLGEGKDRQTQNLLPYSHHIPKSGAPSSHRASLSPLVKTPLDSYSEEVMASDSSRRKQHFENQREMDDEITNRLAEGSPAAAALAGHDGLRTAAFLSSILGSPRTVLSHMTQEGVSVDE</sequence>
<reference evidence="3 4" key="1">
    <citation type="journal article" date="2017" name="Int. J. Parasitol.">
        <title>The genome of the protozoan parasite Cystoisospora suis and a reverse vaccinology approach to identify vaccine candidates.</title>
        <authorList>
            <person name="Palmieri N."/>
            <person name="Shrestha A."/>
            <person name="Ruttkowski B."/>
            <person name="Beck T."/>
            <person name="Vogl C."/>
            <person name="Tomley F."/>
            <person name="Blake D.P."/>
            <person name="Joachim A."/>
        </authorList>
    </citation>
    <scope>NUCLEOTIDE SEQUENCE [LARGE SCALE GENOMIC DNA]</scope>
    <source>
        <strain evidence="3 4">Wien I</strain>
    </source>
</reference>
<evidence type="ECO:0000256" key="2">
    <source>
        <dbReference type="SAM" id="MobiDB-lite"/>
    </source>
</evidence>
<feature type="region of interest" description="Disordered" evidence="2">
    <location>
        <begin position="1184"/>
        <end position="1246"/>
    </location>
</feature>
<feature type="region of interest" description="Disordered" evidence="2">
    <location>
        <begin position="166"/>
        <end position="186"/>
    </location>
</feature>
<dbReference type="Gene3D" id="1.25.40.10">
    <property type="entry name" value="Tetratricopeptide repeat domain"/>
    <property type="match status" value="2"/>
</dbReference>